<keyword evidence="1" id="KW-0732">Signal</keyword>
<evidence type="ECO:0000313" key="3">
    <source>
        <dbReference type="Proteomes" id="UP000762676"/>
    </source>
</evidence>
<evidence type="ECO:0000313" key="2">
    <source>
        <dbReference type="EMBL" id="GFR97476.1"/>
    </source>
</evidence>
<protein>
    <recommendedName>
        <fullName evidence="4">Apple domain-containing protein</fullName>
    </recommendedName>
</protein>
<name>A0AAV4HL08_9GAST</name>
<evidence type="ECO:0008006" key="4">
    <source>
        <dbReference type="Google" id="ProtNLM"/>
    </source>
</evidence>
<accession>A0AAV4HL08</accession>
<proteinExistence type="predicted"/>
<sequence>MPGALVSCLVLWMSIVIVILPWCGRGVQGFSGHFTLRPGHRVTTGATQIKQVTRSGMTPMQCAAVCGNECGHFEVNQASGQCVTFLERYVFHSEHTSLTPDPDWTVGFTYCKGI</sequence>
<gene>
    <name evidence="2" type="ORF">ElyMa_000993900</name>
</gene>
<dbReference type="AlphaFoldDB" id="A0AAV4HL08"/>
<comment type="caution">
    <text evidence="2">The sequence shown here is derived from an EMBL/GenBank/DDBJ whole genome shotgun (WGS) entry which is preliminary data.</text>
</comment>
<keyword evidence="3" id="KW-1185">Reference proteome</keyword>
<reference evidence="2 3" key="1">
    <citation type="journal article" date="2021" name="Elife">
        <title>Chloroplast acquisition without the gene transfer in kleptoplastic sea slugs, Plakobranchus ocellatus.</title>
        <authorList>
            <person name="Maeda T."/>
            <person name="Takahashi S."/>
            <person name="Yoshida T."/>
            <person name="Shimamura S."/>
            <person name="Takaki Y."/>
            <person name="Nagai Y."/>
            <person name="Toyoda A."/>
            <person name="Suzuki Y."/>
            <person name="Arimoto A."/>
            <person name="Ishii H."/>
            <person name="Satoh N."/>
            <person name="Nishiyama T."/>
            <person name="Hasebe M."/>
            <person name="Maruyama T."/>
            <person name="Minagawa J."/>
            <person name="Obokata J."/>
            <person name="Shigenobu S."/>
        </authorList>
    </citation>
    <scope>NUCLEOTIDE SEQUENCE [LARGE SCALE GENOMIC DNA]</scope>
</reference>
<evidence type="ECO:0000256" key="1">
    <source>
        <dbReference type="SAM" id="SignalP"/>
    </source>
</evidence>
<feature type="signal peptide" evidence="1">
    <location>
        <begin position="1"/>
        <end position="29"/>
    </location>
</feature>
<feature type="chain" id="PRO_5043382977" description="Apple domain-containing protein" evidence="1">
    <location>
        <begin position="30"/>
        <end position="114"/>
    </location>
</feature>
<dbReference type="Proteomes" id="UP000762676">
    <property type="component" value="Unassembled WGS sequence"/>
</dbReference>
<organism evidence="2 3">
    <name type="scientific">Elysia marginata</name>
    <dbReference type="NCBI Taxonomy" id="1093978"/>
    <lineage>
        <taxon>Eukaryota</taxon>
        <taxon>Metazoa</taxon>
        <taxon>Spiralia</taxon>
        <taxon>Lophotrochozoa</taxon>
        <taxon>Mollusca</taxon>
        <taxon>Gastropoda</taxon>
        <taxon>Heterobranchia</taxon>
        <taxon>Euthyneura</taxon>
        <taxon>Panpulmonata</taxon>
        <taxon>Sacoglossa</taxon>
        <taxon>Placobranchoidea</taxon>
        <taxon>Plakobranchidae</taxon>
        <taxon>Elysia</taxon>
    </lineage>
</organism>
<dbReference type="EMBL" id="BMAT01002032">
    <property type="protein sequence ID" value="GFR97476.1"/>
    <property type="molecule type" value="Genomic_DNA"/>
</dbReference>